<evidence type="ECO:0000256" key="1">
    <source>
        <dbReference type="ARBA" id="ARBA00004173"/>
    </source>
</evidence>
<dbReference type="InterPro" id="IPR039982">
    <property type="entry name" value="Ribosomal_mL65"/>
</dbReference>
<evidence type="ECO:0000256" key="2">
    <source>
        <dbReference type="ARBA" id="ARBA00022980"/>
    </source>
</evidence>
<keyword evidence="2 5" id="KW-0689">Ribosomal protein</keyword>
<dbReference type="GO" id="GO:0006412">
    <property type="term" value="P:translation"/>
    <property type="evidence" value="ECO:0007669"/>
    <property type="project" value="InterPro"/>
</dbReference>
<protein>
    <submittedName>
        <fullName evidence="5">28S ribosomal protein S30, mitochondrial</fullName>
    </submittedName>
</protein>
<dbReference type="PANTHER" id="PTHR13014:SF3">
    <property type="entry name" value="LARGE RIBOSOMAL SUBUNIT PROTEIN ML65"/>
    <property type="match status" value="1"/>
</dbReference>
<reference evidence="6" key="3">
    <citation type="submission" date="2018-07" db="EMBL/GenBank/DDBJ databases">
        <authorList>
            <person name="Mckenzie S.K."/>
            <person name="Kronauer D.J.C."/>
        </authorList>
    </citation>
    <scope>NUCLEOTIDE SEQUENCE</scope>
    <source>
        <strain evidence="6">Clonal line C1</strain>
    </source>
</reference>
<evidence type="ECO:0000313" key="5">
    <source>
        <dbReference type="EMBL" id="EZA56664.1"/>
    </source>
</evidence>
<gene>
    <name evidence="6" type="ORF">DMN91_000886</name>
    <name evidence="5" type="ORF">X777_02268</name>
</gene>
<dbReference type="InterPro" id="IPR010793">
    <property type="entry name" value="Ribosomal_mL37/mL65"/>
</dbReference>
<evidence type="ECO:0000313" key="8">
    <source>
        <dbReference type="Proteomes" id="UP000279307"/>
    </source>
</evidence>
<keyword evidence="4" id="KW-0687">Ribonucleoprotein</keyword>
<dbReference type="OMA" id="VNMPRYY"/>
<proteinExistence type="predicted"/>
<accession>A0A026WNJ2</accession>
<comment type="subcellular location">
    <subcellularLocation>
        <location evidence="1">Mitochondrion</location>
    </subcellularLocation>
</comment>
<organism evidence="5 7">
    <name type="scientific">Ooceraea biroi</name>
    <name type="common">Clonal raider ant</name>
    <name type="synonym">Cerapachys biroi</name>
    <dbReference type="NCBI Taxonomy" id="2015173"/>
    <lineage>
        <taxon>Eukaryota</taxon>
        <taxon>Metazoa</taxon>
        <taxon>Ecdysozoa</taxon>
        <taxon>Arthropoda</taxon>
        <taxon>Hexapoda</taxon>
        <taxon>Insecta</taxon>
        <taxon>Pterygota</taxon>
        <taxon>Neoptera</taxon>
        <taxon>Endopterygota</taxon>
        <taxon>Hymenoptera</taxon>
        <taxon>Apocrita</taxon>
        <taxon>Aculeata</taxon>
        <taxon>Formicoidea</taxon>
        <taxon>Formicidae</taxon>
        <taxon>Dorylinae</taxon>
        <taxon>Ooceraea</taxon>
    </lineage>
</organism>
<dbReference type="GO" id="GO:0005762">
    <property type="term" value="C:mitochondrial large ribosomal subunit"/>
    <property type="evidence" value="ECO:0007669"/>
    <property type="project" value="TreeGrafter"/>
</dbReference>
<evidence type="ECO:0000313" key="7">
    <source>
        <dbReference type="Proteomes" id="UP000053097"/>
    </source>
</evidence>
<dbReference type="AlphaFoldDB" id="A0A026WNJ2"/>
<evidence type="ECO:0000256" key="3">
    <source>
        <dbReference type="ARBA" id="ARBA00023128"/>
    </source>
</evidence>
<keyword evidence="7" id="KW-1185">Reference proteome</keyword>
<dbReference type="Pfam" id="PF07147">
    <property type="entry name" value="PDCD9"/>
    <property type="match status" value="1"/>
</dbReference>
<keyword evidence="3" id="KW-0496">Mitochondrion</keyword>
<dbReference type="Proteomes" id="UP000279307">
    <property type="component" value="Chromosome 1"/>
</dbReference>
<dbReference type="PANTHER" id="PTHR13014">
    <property type="entry name" value="MITOCHONDRIAL 28S RIBOSOMAL PROTEIN S30/P52 PRO-APOTOTIC PROTEIN"/>
    <property type="match status" value="1"/>
</dbReference>
<sequence length="571" mass="68124">MSLFSINFVQIRRLSLIVKVPNYGKQKKYRGQSVTYGELKKREAALNKPKRFTKNTAESLYPPIEHLDKRQKKQQIVHEEIKNLETVEEKIFKINMPRYYGWKSLILHEHNIQYNSLPYVQQITRTHIVKESGLPAYYDNVISNDQLDNIVQEIKGSVEDNIAFEYCRRKRDETKMEMLNENNEHFKTKKFIQKINRTILIHLSSKYPHLLNAEVDYEPRLEASWFLGGLEPSARHRMVRKKNKCLRKFADEPVTIPVQYDGHPVMHLRHKHPLREIVPLSECTNPAYDVPTYEFSPETLGYKFGLQHLTNIPGFWPGDESEFGLLSYHTCKNLEDRTKKYNDITDYYATLSAQAILASYSWLLSQACYQGFSTYNDITYPLTTQTVITNGKSWSFCVYQLNTILLHSQHVKENPKRNMCWITEPLKLFDKIENEKIHGLNEQVLKTLVKFYVNAPEERQDVNLKPYLGESVKVIADIEHDERRNWLEKQYKHLMCNRSRHRRIPEIYQWQKIYMIQHKTRPMEKRREPWQFGINVMHRRLDDHTPRYVPKCLRENPKKKRIGRWEKTYYP</sequence>
<dbReference type="OrthoDB" id="6041973at2759"/>
<name>A0A026WNJ2_OOCBI</name>
<reference evidence="5 7" key="1">
    <citation type="journal article" date="2014" name="Curr. Biol.">
        <title>The genome of the clonal raider ant Cerapachys biroi.</title>
        <authorList>
            <person name="Oxley P.R."/>
            <person name="Ji L."/>
            <person name="Fetter-Pruneda I."/>
            <person name="McKenzie S.K."/>
            <person name="Li C."/>
            <person name="Hu H."/>
            <person name="Zhang G."/>
            <person name="Kronauer D.J."/>
        </authorList>
    </citation>
    <scope>NUCLEOTIDE SEQUENCE [LARGE SCALE GENOMIC DNA]</scope>
</reference>
<dbReference type="EMBL" id="QOIP01000001">
    <property type="protein sequence ID" value="RLU27087.1"/>
    <property type="molecule type" value="Genomic_DNA"/>
</dbReference>
<evidence type="ECO:0000256" key="4">
    <source>
        <dbReference type="ARBA" id="ARBA00023274"/>
    </source>
</evidence>
<dbReference type="Proteomes" id="UP000053097">
    <property type="component" value="Unassembled WGS sequence"/>
</dbReference>
<evidence type="ECO:0000313" key="6">
    <source>
        <dbReference type="EMBL" id="RLU27087.1"/>
    </source>
</evidence>
<dbReference type="EMBL" id="KK107159">
    <property type="protein sequence ID" value="EZA56664.1"/>
    <property type="molecule type" value="Genomic_DNA"/>
</dbReference>
<reference evidence="6 8" key="2">
    <citation type="journal article" date="2018" name="Genome Res.">
        <title>The genomic architecture and molecular evolution of ant odorant receptors.</title>
        <authorList>
            <person name="McKenzie S.K."/>
            <person name="Kronauer D.J.C."/>
        </authorList>
    </citation>
    <scope>NUCLEOTIDE SEQUENCE [LARGE SCALE GENOMIC DNA]</scope>
    <source>
        <strain evidence="6">Clonal line C1</strain>
    </source>
</reference>
<dbReference type="STRING" id="2015173.A0A026WNJ2"/>
<dbReference type="GO" id="GO:0003735">
    <property type="term" value="F:structural constituent of ribosome"/>
    <property type="evidence" value="ECO:0007669"/>
    <property type="project" value="InterPro"/>
</dbReference>